<dbReference type="RefSeq" id="WP_307687704.1">
    <property type="nucleotide sequence ID" value="NZ_JAUSRO010000001.1"/>
</dbReference>
<dbReference type="SUPFAM" id="SSF63840">
    <property type="entry name" value="Ribonuclease domain of colicin E3"/>
    <property type="match status" value="1"/>
</dbReference>
<proteinExistence type="predicted"/>
<protein>
    <recommendedName>
        <fullName evidence="2">Colicin E3-like ribonuclease domain-containing protein</fullName>
    </recommendedName>
</protein>
<keyword evidence="4" id="KW-1185">Reference proteome</keyword>
<dbReference type="Proteomes" id="UP001226867">
    <property type="component" value="Unassembled WGS sequence"/>
</dbReference>
<evidence type="ECO:0000313" key="4">
    <source>
        <dbReference type="Proteomes" id="UP001226867"/>
    </source>
</evidence>
<dbReference type="EMBL" id="JAUSRO010000001">
    <property type="protein sequence ID" value="MDP9897880.1"/>
    <property type="molecule type" value="Genomic_DNA"/>
</dbReference>
<feature type="compositionally biased region" description="Polar residues" evidence="1">
    <location>
        <begin position="301"/>
        <end position="314"/>
    </location>
</feature>
<sequence length="381" mass="38933">MAQAQAAPRSDQAVDGGKNGFTTGSLKMSDVVNVDTFNASGYSVAAGYNSTSSIGAGKASSGSTSITPSGISGAAGNAHVRTGDGSNGLRPSWAAGELLKDVNAQVRITSTATGILVEMTPQLVEKINALLAGGNASGRMAPNEIDRARSEFDRLQNDLSLTPEQKQQLQNLQSFFTAAVGIGQDYFGTPGGADTVVGGGGSANTSVVFPLAGIGATGGGAAAGAAVAGGNSASSADQGYRDPKSGQWVGGSPPLMLPGLPSLDDLVVSNPVLGPIYRAYQAMAQLGAASKPNQANTATLTLNEGKNSNPSKQDSPVWADLDNAGNGRKTSGSGSGKRYYEWDYTHNDIEQYDRRGNHLGSIDPVTGELYKPPVPGRRIKL</sequence>
<comment type="caution">
    <text evidence="3">The sequence shown here is derived from an EMBL/GenBank/DDBJ whole genome shotgun (WGS) entry which is preliminary data.</text>
</comment>
<feature type="region of interest" description="Disordered" evidence="1">
    <location>
        <begin position="225"/>
        <end position="245"/>
    </location>
</feature>
<gene>
    <name evidence="3" type="ORF">J2W36_000113</name>
</gene>
<feature type="compositionally biased region" description="Low complexity" evidence="1">
    <location>
        <begin position="225"/>
        <end position="236"/>
    </location>
</feature>
<name>A0ABT9S0K2_9BURK</name>
<accession>A0ABT9S0K2</accession>
<dbReference type="InterPro" id="IPR009105">
    <property type="entry name" value="Colicin_E3_ribonuclease"/>
</dbReference>
<feature type="domain" description="Colicin E3-like ribonuclease" evidence="2">
    <location>
        <begin position="333"/>
        <end position="380"/>
    </location>
</feature>
<dbReference type="Pfam" id="PF09000">
    <property type="entry name" value="Cytotoxic"/>
    <property type="match status" value="1"/>
</dbReference>
<reference evidence="3 4" key="1">
    <citation type="submission" date="2023-07" db="EMBL/GenBank/DDBJ databases">
        <title>Sorghum-associated microbial communities from plants grown in Nebraska, USA.</title>
        <authorList>
            <person name="Schachtman D."/>
        </authorList>
    </citation>
    <scope>NUCLEOTIDE SEQUENCE [LARGE SCALE GENOMIC DNA]</scope>
    <source>
        <strain evidence="3 4">DS1607</strain>
    </source>
</reference>
<feature type="region of interest" description="Disordered" evidence="1">
    <location>
        <begin position="301"/>
        <end position="339"/>
    </location>
</feature>
<organism evidence="3 4">
    <name type="scientific">Variovorax ginsengisoli</name>
    <dbReference type="NCBI Taxonomy" id="363844"/>
    <lineage>
        <taxon>Bacteria</taxon>
        <taxon>Pseudomonadati</taxon>
        <taxon>Pseudomonadota</taxon>
        <taxon>Betaproteobacteria</taxon>
        <taxon>Burkholderiales</taxon>
        <taxon>Comamonadaceae</taxon>
        <taxon>Variovorax</taxon>
    </lineage>
</organism>
<evidence type="ECO:0000256" key="1">
    <source>
        <dbReference type="SAM" id="MobiDB-lite"/>
    </source>
</evidence>
<dbReference type="InterPro" id="IPR036725">
    <property type="entry name" value="ColE3_ribonuclease_sf"/>
</dbReference>
<evidence type="ECO:0000259" key="2">
    <source>
        <dbReference type="Pfam" id="PF09000"/>
    </source>
</evidence>
<dbReference type="Gene3D" id="3.10.380.10">
    <property type="entry name" value="Colicin E3-like ribonuclease domain"/>
    <property type="match status" value="1"/>
</dbReference>
<evidence type="ECO:0000313" key="3">
    <source>
        <dbReference type="EMBL" id="MDP9897880.1"/>
    </source>
</evidence>